<protein>
    <submittedName>
        <fullName evidence="8">Cytochrome c-type biogenesis protein CcsB</fullName>
    </submittedName>
</protein>
<proteinExistence type="predicted"/>
<feature type="transmembrane region" description="Helical" evidence="6">
    <location>
        <begin position="143"/>
        <end position="167"/>
    </location>
</feature>
<dbReference type="OrthoDB" id="9814290at2"/>
<organism evidence="8 9">
    <name type="scientific">Shouchella lonarensis</name>
    <dbReference type="NCBI Taxonomy" id="1464122"/>
    <lineage>
        <taxon>Bacteria</taxon>
        <taxon>Bacillati</taxon>
        <taxon>Bacillota</taxon>
        <taxon>Bacilli</taxon>
        <taxon>Bacillales</taxon>
        <taxon>Bacillaceae</taxon>
        <taxon>Shouchella</taxon>
    </lineage>
</organism>
<accession>A0A1G6LE13</accession>
<evidence type="ECO:0000256" key="2">
    <source>
        <dbReference type="ARBA" id="ARBA00022692"/>
    </source>
</evidence>
<dbReference type="GO" id="GO:0020037">
    <property type="term" value="F:heme binding"/>
    <property type="evidence" value="ECO:0007669"/>
    <property type="project" value="InterPro"/>
</dbReference>
<name>A0A1G6LE13_9BACI</name>
<dbReference type="GO" id="GO:0017004">
    <property type="term" value="P:cytochrome complex assembly"/>
    <property type="evidence" value="ECO:0007669"/>
    <property type="project" value="UniProtKB-KW"/>
</dbReference>
<keyword evidence="3" id="KW-0201">Cytochrome c-type biogenesis</keyword>
<dbReference type="NCBIfam" id="TIGR03144">
    <property type="entry name" value="cytochr_II_ccsB"/>
    <property type="match status" value="1"/>
</dbReference>
<evidence type="ECO:0000313" key="8">
    <source>
        <dbReference type="EMBL" id="SDC41480.1"/>
    </source>
</evidence>
<feature type="transmembrane region" description="Helical" evidence="6">
    <location>
        <begin position="187"/>
        <end position="207"/>
    </location>
</feature>
<evidence type="ECO:0000256" key="4">
    <source>
        <dbReference type="ARBA" id="ARBA00022989"/>
    </source>
</evidence>
<evidence type="ECO:0000256" key="6">
    <source>
        <dbReference type="SAM" id="Phobius"/>
    </source>
</evidence>
<keyword evidence="2 6" id="KW-0812">Transmembrane</keyword>
<keyword evidence="9" id="KW-1185">Reference proteome</keyword>
<dbReference type="GO" id="GO:0005886">
    <property type="term" value="C:plasma membrane"/>
    <property type="evidence" value="ECO:0007669"/>
    <property type="project" value="TreeGrafter"/>
</dbReference>
<dbReference type="RefSeq" id="WP_090776103.1">
    <property type="nucleotide sequence ID" value="NZ_FMYM01000008.1"/>
</dbReference>
<feature type="transmembrane region" description="Helical" evidence="6">
    <location>
        <begin position="309"/>
        <end position="331"/>
    </location>
</feature>
<feature type="transmembrane region" description="Helical" evidence="6">
    <location>
        <begin position="371"/>
        <end position="395"/>
    </location>
</feature>
<feature type="transmembrane region" description="Helical" evidence="6">
    <location>
        <begin position="80"/>
        <end position="98"/>
    </location>
</feature>
<feature type="domain" description="Cytochrome c assembly protein" evidence="7">
    <location>
        <begin position="274"/>
        <end position="396"/>
    </location>
</feature>
<evidence type="ECO:0000256" key="3">
    <source>
        <dbReference type="ARBA" id="ARBA00022748"/>
    </source>
</evidence>
<evidence type="ECO:0000313" key="9">
    <source>
        <dbReference type="Proteomes" id="UP000242662"/>
    </source>
</evidence>
<dbReference type="Pfam" id="PF01578">
    <property type="entry name" value="Cytochrom_C_asm"/>
    <property type="match status" value="1"/>
</dbReference>
<feature type="transmembrane region" description="Helical" evidence="6">
    <location>
        <begin position="105"/>
        <end position="123"/>
    </location>
</feature>
<feature type="transmembrane region" description="Helical" evidence="6">
    <location>
        <begin position="343"/>
        <end position="359"/>
    </location>
</feature>
<dbReference type="InterPro" id="IPR017562">
    <property type="entry name" value="Cyt_c_biogenesis_CcsA"/>
</dbReference>
<comment type="subcellular location">
    <subcellularLocation>
        <location evidence="1">Membrane</location>
        <topology evidence="1">Multi-pass membrane protein</topology>
    </subcellularLocation>
</comment>
<feature type="transmembrane region" description="Helical" evidence="6">
    <location>
        <begin position="6"/>
        <end position="27"/>
    </location>
</feature>
<dbReference type="STRING" id="1464122.SAMN05421737_10896"/>
<dbReference type="InterPro" id="IPR002541">
    <property type="entry name" value="Cyt_c_assembly"/>
</dbReference>
<evidence type="ECO:0000259" key="7">
    <source>
        <dbReference type="Pfam" id="PF01578"/>
    </source>
</evidence>
<feature type="transmembrane region" description="Helical" evidence="6">
    <location>
        <begin position="48"/>
        <end position="68"/>
    </location>
</feature>
<dbReference type="PANTHER" id="PTHR30071">
    <property type="entry name" value="HEME EXPORTER PROTEIN C"/>
    <property type="match status" value="1"/>
</dbReference>
<dbReference type="PANTHER" id="PTHR30071:SF1">
    <property type="entry name" value="CYTOCHROME B_B6 PROTEIN-RELATED"/>
    <property type="match status" value="1"/>
</dbReference>
<gene>
    <name evidence="8" type="ORF">SAMN05421737_10896</name>
</gene>
<keyword evidence="5 6" id="KW-0472">Membrane</keyword>
<dbReference type="Proteomes" id="UP000242662">
    <property type="component" value="Unassembled WGS sequence"/>
</dbReference>
<evidence type="ECO:0000256" key="5">
    <source>
        <dbReference type="ARBA" id="ARBA00023136"/>
    </source>
</evidence>
<sequence length="400" mass="44648">MASLSLNLLLLAFFAYLAATVCFAFSLHRRRNSEEQVMAVTKSGRFGWILSVVGLLCALAYFVIRWSVAGHVPVSNMFEYMTFLGMMMSLAFMIIYLIYPSRADVIGMFAMPTVMLLIVYASTFSTDISPLVPSLQMPMFLKLHIMTTALGQGLLAIGFAAGLAYLIRSLDLRATGWKPRVLEVIMYGLMSLVGYIVITYMFSGFGYEVSFNYVDQNGEQAAAPMVYHLPALIGPNEGQLLTEGALSPWISVPGNIVSSDLNSVIWAFFTGFILYWVLRLILRKRLSLALQPLLKAVSPQSVDELSYRAVAIGFPIFALGGLVFAMIWAQISWSRYWGWDPKEVWALVTFLFYAVYLHLRLSKGWHGEKSAWLCVIGFAIIMFNLVFVNLVIAGLHSYAA</sequence>
<dbReference type="AlphaFoldDB" id="A0A1G6LE13"/>
<keyword evidence="4 6" id="KW-1133">Transmembrane helix</keyword>
<evidence type="ECO:0000256" key="1">
    <source>
        <dbReference type="ARBA" id="ARBA00004141"/>
    </source>
</evidence>
<feature type="transmembrane region" description="Helical" evidence="6">
    <location>
        <begin position="263"/>
        <end position="282"/>
    </location>
</feature>
<reference evidence="9" key="1">
    <citation type="submission" date="2016-09" db="EMBL/GenBank/DDBJ databases">
        <authorList>
            <person name="Varghese N."/>
            <person name="Submissions S."/>
        </authorList>
    </citation>
    <scope>NUCLEOTIDE SEQUENCE [LARGE SCALE GENOMIC DNA]</scope>
    <source>
        <strain evidence="9">25nlg</strain>
    </source>
</reference>
<dbReference type="InterPro" id="IPR045062">
    <property type="entry name" value="Cyt_c_biogenesis_CcsA/CcmC"/>
</dbReference>
<dbReference type="EMBL" id="FMYM01000008">
    <property type="protein sequence ID" value="SDC41480.1"/>
    <property type="molecule type" value="Genomic_DNA"/>
</dbReference>